<proteinExistence type="predicted"/>
<gene>
    <name evidence="1" type="ORF">C5167_015445</name>
</gene>
<evidence type="ECO:0000313" key="2">
    <source>
        <dbReference type="Proteomes" id="UP000316621"/>
    </source>
</evidence>
<dbReference type="AlphaFoldDB" id="A0A4Y7J942"/>
<dbReference type="EMBL" id="CM010717">
    <property type="protein sequence ID" value="RZC56582.1"/>
    <property type="molecule type" value="Genomic_DNA"/>
</dbReference>
<protein>
    <submittedName>
        <fullName evidence="1">Uncharacterized protein</fullName>
    </submittedName>
</protein>
<accession>A0A4Y7J942</accession>
<dbReference type="Proteomes" id="UP000316621">
    <property type="component" value="Chromosome 3"/>
</dbReference>
<sequence>MLSFVVFATRRSADSIFGYLDDPTDHPIEHRSLPFTTSFSAGIVQFTPGFLSEDDNSWTYAPDEMIPVGLLKYVQTSLMNV</sequence>
<keyword evidence="2" id="KW-1185">Reference proteome</keyword>
<organism evidence="1 2">
    <name type="scientific">Papaver somniferum</name>
    <name type="common">Opium poppy</name>
    <dbReference type="NCBI Taxonomy" id="3469"/>
    <lineage>
        <taxon>Eukaryota</taxon>
        <taxon>Viridiplantae</taxon>
        <taxon>Streptophyta</taxon>
        <taxon>Embryophyta</taxon>
        <taxon>Tracheophyta</taxon>
        <taxon>Spermatophyta</taxon>
        <taxon>Magnoliopsida</taxon>
        <taxon>Ranunculales</taxon>
        <taxon>Papaveraceae</taxon>
        <taxon>Papaveroideae</taxon>
        <taxon>Papaver</taxon>
    </lineage>
</organism>
<evidence type="ECO:0000313" key="1">
    <source>
        <dbReference type="EMBL" id="RZC56582.1"/>
    </source>
</evidence>
<dbReference type="Gramene" id="RZC56582">
    <property type="protein sequence ID" value="RZC56582"/>
    <property type="gene ID" value="C5167_015445"/>
</dbReference>
<name>A0A4Y7J942_PAPSO</name>
<reference evidence="1 2" key="1">
    <citation type="journal article" date="2018" name="Science">
        <title>The opium poppy genome and morphinan production.</title>
        <authorList>
            <person name="Guo L."/>
            <person name="Winzer T."/>
            <person name="Yang X."/>
            <person name="Li Y."/>
            <person name="Ning Z."/>
            <person name="He Z."/>
            <person name="Teodor R."/>
            <person name="Lu Y."/>
            <person name="Bowser T.A."/>
            <person name="Graham I.A."/>
            <person name="Ye K."/>
        </authorList>
    </citation>
    <scope>NUCLEOTIDE SEQUENCE [LARGE SCALE GENOMIC DNA]</scope>
    <source>
        <strain evidence="2">cv. HN1</strain>
        <tissue evidence="1">Leaves</tissue>
    </source>
</reference>